<dbReference type="AlphaFoldDB" id="A0A3D9G281"/>
<gene>
    <name evidence="1" type="ORF">BD847_0599</name>
</gene>
<keyword evidence="2" id="KW-1185">Reference proteome</keyword>
<reference evidence="1 2" key="1">
    <citation type="submission" date="2018-07" db="EMBL/GenBank/DDBJ databases">
        <title>Genomic Encyclopedia of Archaeal and Bacterial Type Strains, Phase II (KMG-II): from individual species to whole genera.</title>
        <authorList>
            <person name="Goeker M."/>
        </authorList>
    </citation>
    <scope>NUCLEOTIDE SEQUENCE [LARGE SCALE GENOMIC DNA]</scope>
    <source>
        <strain evidence="1 2">DSM 25795</strain>
    </source>
</reference>
<evidence type="ECO:0000313" key="1">
    <source>
        <dbReference type="EMBL" id="RED26677.1"/>
    </source>
</evidence>
<dbReference type="Proteomes" id="UP000257004">
    <property type="component" value="Unassembled WGS sequence"/>
</dbReference>
<sequence>MKTTVKKVSAEIKNASTNSKIKIDRKLDNLKIIESGKQEEINKLTFNINL</sequence>
<organism evidence="1 2">
    <name type="scientific">Flavobacterium cutihirudinis</name>
    <dbReference type="NCBI Taxonomy" id="1265740"/>
    <lineage>
        <taxon>Bacteria</taxon>
        <taxon>Pseudomonadati</taxon>
        <taxon>Bacteroidota</taxon>
        <taxon>Flavobacteriia</taxon>
        <taxon>Flavobacteriales</taxon>
        <taxon>Flavobacteriaceae</taxon>
        <taxon>Flavobacterium</taxon>
    </lineage>
</organism>
<protein>
    <submittedName>
        <fullName evidence="1">Uncharacterized protein</fullName>
    </submittedName>
</protein>
<dbReference type="EMBL" id="QRDQ01000007">
    <property type="protein sequence ID" value="RED26677.1"/>
    <property type="molecule type" value="Genomic_DNA"/>
</dbReference>
<comment type="caution">
    <text evidence="1">The sequence shown here is derived from an EMBL/GenBank/DDBJ whole genome shotgun (WGS) entry which is preliminary data.</text>
</comment>
<accession>A0A3D9G281</accession>
<evidence type="ECO:0000313" key="2">
    <source>
        <dbReference type="Proteomes" id="UP000257004"/>
    </source>
</evidence>
<proteinExistence type="predicted"/>
<dbReference type="RefSeq" id="WP_167443812.1">
    <property type="nucleotide sequence ID" value="NZ_QRDQ01000007.1"/>
</dbReference>
<name>A0A3D9G281_9FLAO</name>